<evidence type="ECO:0000256" key="1">
    <source>
        <dbReference type="ARBA" id="ARBA00009986"/>
    </source>
</evidence>
<dbReference type="InterPro" id="IPR016163">
    <property type="entry name" value="Ald_DH_C"/>
</dbReference>
<dbReference type="Gene3D" id="3.40.605.10">
    <property type="entry name" value="Aldehyde Dehydrogenase, Chain A, domain 1"/>
    <property type="match status" value="1"/>
</dbReference>
<dbReference type="SUPFAM" id="SSF53720">
    <property type="entry name" value="ALDH-like"/>
    <property type="match status" value="1"/>
</dbReference>
<comment type="similarity">
    <text evidence="1 4">Belongs to the aldehyde dehydrogenase family.</text>
</comment>
<keyword evidence="2 4" id="KW-0560">Oxidoreductase</keyword>
<dbReference type="InterPro" id="IPR016162">
    <property type="entry name" value="Ald_DH_N"/>
</dbReference>
<proteinExistence type="inferred from homology"/>
<evidence type="ECO:0000313" key="6">
    <source>
        <dbReference type="EMBL" id="OKB68373.1"/>
    </source>
</evidence>
<accession>A0A1Q4P5E9</accession>
<dbReference type="Gene3D" id="3.40.309.10">
    <property type="entry name" value="Aldehyde Dehydrogenase, Chain A, domain 2"/>
    <property type="match status" value="1"/>
</dbReference>
<dbReference type="OrthoDB" id="9812625at2"/>
<dbReference type="RefSeq" id="WP_073529018.1">
    <property type="nucleotide sequence ID" value="NZ_MJAO01000002.1"/>
</dbReference>
<evidence type="ECO:0000313" key="7">
    <source>
        <dbReference type="Proteomes" id="UP000185770"/>
    </source>
</evidence>
<dbReference type="FunFam" id="3.40.605.10:FF:000007">
    <property type="entry name" value="NAD/NADP-dependent betaine aldehyde dehydrogenase"/>
    <property type="match status" value="1"/>
</dbReference>
<dbReference type="InterPro" id="IPR015590">
    <property type="entry name" value="Aldehyde_DH_dom"/>
</dbReference>
<protein>
    <submittedName>
        <fullName evidence="6">NAD-dependent phenylacetaldehyde dehydrogenase</fullName>
    </submittedName>
</protein>
<feature type="active site" evidence="3">
    <location>
        <position position="269"/>
    </location>
</feature>
<dbReference type="InterPro" id="IPR016161">
    <property type="entry name" value="Ald_DH/histidinol_DH"/>
</dbReference>
<evidence type="ECO:0000259" key="5">
    <source>
        <dbReference type="Pfam" id="PF00171"/>
    </source>
</evidence>
<reference evidence="6 7" key="1">
    <citation type="submission" date="2016-09" db="EMBL/GenBank/DDBJ databases">
        <title>Serratia marcescens MSU-97 and epiphytic antimycotic-producing bacteria.</title>
        <authorList>
            <person name="Matilla M.A."/>
        </authorList>
    </citation>
    <scope>NUCLEOTIDE SEQUENCE [LARGE SCALE GENOMIC DNA]</scope>
    <source>
        <strain evidence="6 7">MSU-97</strain>
    </source>
</reference>
<dbReference type="Pfam" id="PF00171">
    <property type="entry name" value="Aldedh"/>
    <property type="match status" value="1"/>
</dbReference>
<dbReference type="PROSITE" id="PS00687">
    <property type="entry name" value="ALDEHYDE_DEHYDR_GLU"/>
    <property type="match status" value="1"/>
</dbReference>
<comment type="caution">
    <text evidence="6">The sequence shown here is derived from an EMBL/GenBank/DDBJ whole genome shotgun (WGS) entry which is preliminary data.</text>
</comment>
<dbReference type="Proteomes" id="UP000185770">
    <property type="component" value="Unassembled WGS sequence"/>
</dbReference>
<dbReference type="AlphaFoldDB" id="A0A1Q4P5E9"/>
<dbReference type="PANTHER" id="PTHR11699">
    <property type="entry name" value="ALDEHYDE DEHYDROGENASE-RELATED"/>
    <property type="match status" value="1"/>
</dbReference>
<dbReference type="EMBL" id="MJAO01000002">
    <property type="protein sequence ID" value="OKB68373.1"/>
    <property type="molecule type" value="Genomic_DNA"/>
</dbReference>
<organism evidence="6 7">
    <name type="scientific">Serratia marcescens</name>
    <dbReference type="NCBI Taxonomy" id="615"/>
    <lineage>
        <taxon>Bacteria</taxon>
        <taxon>Pseudomonadati</taxon>
        <taxon>Pseudomonadota</taxon>
        <taxon>Gammaproteobacteria</taxon>
        <taxon>Enterobacterales</taxon>
        <taxon>Yersiniaceae</taxon>
        <taxon>Serratia</taxon>
    </lineage>
</organism>
<evidence type="ECO:0000256" key="3">
    <source>
        <dbReference type="PROSITE-ProRule" id="PRU10007"/>
    </source>
</evidence>
<feature type="domain" description="Aldehyde dehydrogenase" evidence="5">
    <location>
        <begin position="30"/>
        <end position="491"/>
    </location>
</feature>
<dbReference type="InterPro" id="IPR029510">
    <property type="entry name" value="Ald_DH_CS_GLU"/>
</dbReference>
<gene>
    <name evidence="6" type="ORF">BHU62_02590</name>
</gene>
<dbReference type="GO" id="GO:0016620">
    <property type="term" value="F:oxidoreductase activity, acting on the aldehyde or oxo group of donors, NAD or NADP as acceptor"/>
    <property type="evidence" value="ECO:0007669"/>
    <property type="project" value="InterPro"/>
</dbReference>
<evidence type="ECO:0000256" key="2">
    <source>
        <dbReference type="ARBA" id="ARBA00023002"/>
    </source>
</evidence>
<evidence type="ECO:0000256" key="4">
    <source>
        <dbReference type="RuleBase" id="RU003345"/>
    </source>
</evidence>
<sequence>MADIHILPQVSAFLAQDHGQFIDGQYRTTANGERLPVINPANGRTIADVASASADDVDRALESAGRALQGEWGRCLPAQRQQILLRFADLLEAHREEFAQLESLTNGKLIGDARRFEVDHTCVFIRYYAGWATKLHGETLMPSIPSFAGEQYTAMTYREPVGVVAAIVPWNFPVMIAIWKVAAALCTGCCIVLKPSEFAPLTLLRLAELAHQAGVPAGVFNVVNGGRQVGQWLIEHPRVNKVSFTGSVPAGIAIGQAALKADLTRVTLELGGKNPAAFLADVDADRAVDGIMLAGLVHQGQVCSSAERFYIHASRFDEIVERVIARVEALRIGSPLDEATQYGPLANQPHFARMQALFERARQGGQVLSGGRALSGDGFYVTPTVIRARGHDDPLMREEAFAGVLSFMPFDDEEKLLHWMNDSAYGLSASIWTNDFSKALRLMRRIEAGMVWINSHTIMDPAVPFGGWKASGIGREFGSAFIESYTELKSVIMCY</sequence>
<name>A0A1Q4P5E9_SERMA</name>